<dbReference type="KEGG" id="nah:F5544_35605"/>
<feature type="transmembrane region" description="Helical" evidence="1">
    <location>
        <begin position="7"/>
        <end position="26"/>
    </location>
</feature>
<protein>
    <submittedName>
        <fullName evidence="2">DUF4383 domain-containing protein</fullName>
    </submittedName>
</protein>
<dbReference type="RefSeq" id="WP_167477278.1">
    <property type="nucleotide sequence ID" value="NZ_CP046172.1"/>
</dbReference>
<keyword evidence="1" id="KW-1133">Transmembrane helix</keyword>
<dbReference type="AlphaFoldDB" id="A0A6G9YP36"/>
<reference evidence="2 3" key="1">
    <citation type="journal article" date="2019" name="ACS Chem. Biol.">
        <title>Identification and Mobilization of a Cryptic Antibiotic Biosynthesis Gene Locus from a Human-Pathogenic Nocardia Isolate.</title>
        <authorList>
            <person name="Herisse M."/>
            <person name="Ishida K."/>
            <person name="Porter J.L."/>
            <person name="Howden B."/>
            <person name="Hertweck C."/>
            <person name="Stinear T.P."/>
            <person name="Pidot S.J."/>
        </authorList>
    </citation>
    <scope>NUCLEOTIDE SEQUENCE [LARGE SCALE GENOMIC DNA]</scope>
    <source>
        <strain evidence="2 3">AUSMDU00012717</strain>
    </source>
</reference>
<keyword evidence="1" id="KW-0472">Membrane</keyword>
<evidence type="ECO:0000256" key="1">
    <source>
        <dbReference type="SAM" id="Phobius"/>
    </source>
</evidence>
<accession>A0A6G9YP36</accession>
<proteinExistence type="predicted"/>
<organism evidence="2 3">
    <name type="scientific">Nocardia arthritidis</name>
    <dbReference type="NCBI Taxonomy" id="228602"/>
    <lineage>
        <taxon>Bacteria</taxon>
        <taxon>Bacillati</taxon>
        <taxon>Actinomycetota</taxon>
        <taxon>Actinomycetes</taxon>
        <taxon>Mycobacteriales</taxon>
        <taxon>Nocardiaceae</taxon>
        <taxon>Nocardia</taxon>
    </lineage>
</organism>
<keyword evidence="1" id="KW-0812">Transmembrane</keyword>
<dbReference type="EMBL" id="CP046172">
    <property type="protein sequence ID" value="QIS14951.1"/>
    <property type="molecule type" value="Genomic_DNA"/>
</dbReference>
<sequence length="67" mass="7225">MRTALGYTWLCGPFYLLVAILGLIGGDHVLHLMAVDTFGNWVHAVEGTILLAIGAVIAFETRQRAVA</sequence>
<evidence type="ECO:0000313" key="3">
    <source>
        <dbReference type="Proteomes" id="UP000503540"/>
    </source>
</evidence>
<dbReference type="Pfam" id="PF14325">
    <property type="entry name" value="DUF4383"/>
    <property type="match status" value="1"/>
</dbReference>
<gene>
    <name evidence="2" type="ORF">F5544_35605</name>
</gene>
<feature type="transmembrane region" description="Helical" evidence="1">
    <location>
        <begin position="38"/>
        <end position="59"/>
    </location>
</feature>
<name>A0A6G9YP36_9NOCA</name>
<dbReference type="Proteomes" id="UP000503540">
    <property type="component" value="Chromosome"/>
</dbReference>
<keyword evidence="3" id="KW-1185">Reference proteome</keyword>
<evidence type="ECO:0000313" key="2">
    <source>
        <dbReference type="EMBL" id="QIS14951.1"/>
    </source>
</evidence>